<sequence>MNDPGNLNAEQLVLHVTNYHSACIINKFREVLITQKDFLEENGLHLAEAEAPVKLEDGENGNYNIKEGENINILI</sequence>
<evidence type="ECO:0000313" key="2">
    <source>
        <dbReference type="Proteomes" id="UP001476247"/>
    </source>
</evidence>
<reference evidence="1 2" key="1">
    <citation type="submission" date="2024-04" db="EMBL/GenBank/DDBJ databases">
        <title>genome sequences of Mucor flavus KT1a and Helicostylum pulchrum KT1b strains isolation_sourced from the surface of a dry-aged beef.</title>
        <authorList>
            <person name="Toyotome T."/>
            <person name="Hosono M."/>
            <person name="Torimaru M."/>
            <person name="Fukuda K."/>
            <person name="Mikami N."/>
        </authorList>
    </citation>
    <scope>NUCLEOTIDE SEQUENCE [LARGE SCALE GENOMIC DNA]</scope>
    <source>
        <strain evidence="1 2">KT1b</strain>
    </source>
</reference>
<dbReference type="Proteomes" id="UP001476247">
    <property type="component" value="Unassembled WGS sequence"/>
</dbReference>
<dbReference type="EMBL" id="BAABUJ010000015">
    <property type="protein sequence ID" value="GAA5800397.1"/>
    <property type="molecule type" value="Genomic_DNA"/>
</dbReference>
<comment type="caution">
    <text evidence="1">The sequence shown here is derived from an EMBL/GenBank/DDBJ whole genome shotgun (WGS) entry which is preliminary data.</text>
</comment>
<name>A0ABP9Y060_9FUNG</name>
<keyword evidence="2" id="KW-1185">Reference proteome</keyword>
<proteinExistence type="predicted"/>
<protein>
    <submittedName>
        <fullName evidence="1">Uncharacterized protein</fullName>
    </submittedName>
</protein>
<evidence type="ECO:0000313" key="1">
    <source>
        <dbReference type="EMBL" id="GAA5800397.1"/>
    </source>
</evidence>
<organism evidence="1 2">
    <name type="scientific">Helicostylum pulchrum</name>
    <dbReference type="NCBI Taxonomy" id="562976"/>
    <lineage>
        <taxon>Eukaryota</taxon>
        <taxon>Fungi</taxon>
        <taxon>Fungi incertae sedis</taxon>
        <taxon>Mucoromycota</taxon>
        <taxon>Mucoromycotina</taxon>
        <taxon>Mucoromycetes</taxon>
        <taxon>Mucorales</taxon>
        <taxon>Mucorineae</taxon>
        <taxon>Mucoraceae</taxon>
        <taxon>Helicostylum</taxon>
    </lineage>
</organism>
<gene>
    <name evidence="1" type="ORF">HPULCUR_005827</name>
</gene>
<accession>A0ABP9Y060</accession>